<keyword evidence="3" id="KW-1185">Reference proteome</keyword>
<feature type="region of interest" description="Disordered" evidence="1">
    <location>
        <begin position="1"/>
        <end position="51"/>
    </location>
</feature>
<evidence type="ECO:0000256" key="1">
    <source>
        <dbReference type="SAM" id="MobiDB-lite"/>
    </source>
</evidence>
<gene>
    <name evidence="2" type="ORF">B0T19DRAFT_231282</name>
</gene>
<evidence type="ECO:0000313" key="3">
    <source>
        <dbReference type="Proteomes" id="UP001286456"/>
    </source>
</evidence>
<dbReference type="Proteomes" id="UP001286456">
    <property type="component" value="Unassembled WGS sequence"/>
</dbReference>
<dbReference type="Pfam" id="PF13365">
    <property type="entry name" value="Trypsin_2"/>
    <property type="match status" value="1"/>
</dbReference>
<dbReference type="PANTHER" id="PTHR43019">
    <property type="entry name" value="SERINE ENDOPROTEASE DEGS"/>
    <property type="match status" value="1"/>
</dbReference>
<dbReference type="InterPro" id="IPR043504">
    <property type="entry name" value="Peptidase_S1_PA_chymotrypsin"/>
</dbReference>
<dbReference type="Gene3D" id="2.40.10.10">
    <property type="entry name" value="Trypsin-like serine proteases"/>
    <property type="match status" value="2"/>
</dbReference>
<proteinExistence type="predicted"/>
<dbReference type="SUPFAM" id="SSF50494">
    <property type="entry name" value="Trypsin-like serine proteases"/>
    <property type="match status" value="1"/>
</dbReference>
<feature type="compositionally biased region" description="Polar residues" evidence="1">
    <location>
        <begin position="11"/>
        <end position="21"/>
    </location>
</feature>
<accession>A0AAE0IGH9</accession>
<comment type="caution">
    <text evidence="2">The sequence shown here is derived from an EMBL/GenBank/DDBJ whole genome shotgun (WGS) entry which is preliminary data.</text>
</comment>
<dbReference type="InterPro" id="IPR009003">
    <property type="entry name" value="Peptidase_S1_PA"/>
</dbReference>
<reference evidence="2" key="2">
    <citation type="submission" date="2023-06" db="EMBL/GenBank/DDBJ databases">
        <authorList>
            <consortium name="Lawrence Berkeley National Laboratory"/>
            <person name="Haridas S."/>
            <person name="Hensen N."/>
            <person name="Bonometti L."/>
            <person name="Westerberg I."/>
            <person name="Brannstrom I.O."/>
            <person name="Guillou S."/>
            <person name="Cros-Aarteil S."/>
            <person name="Calhoun S."/>
            <person name="Kuo A."/>
            <person name="Mondo S."/>
            <person name="Pangilinan J."/>
            <person name="Riley R."/>
            <person name="Labutti K."/>
            <person name="Andreopoulos B."/>
            <person name="Lipzen A."/>
            <person name="Chen C."/>
            <person name="Yanf M."/>
            <person name="Daum C."/>
            <person name="Ng V."/>
            <person name="Clum A."/>
            <person name="Steindorff A."/>
            <person name="Ohm R."/>
            <person name="Martin F."/>
            <person name="Silar P."/>
            <person name="Natvig D."/>
            <person name="Lalanne C."/>
            <person name="Gautier V."/>
            <person name="Ament-Velasquez S.L."/>
            <person name="Kruys A."/>
            <person name="Hutchinson M.I."/>
            <person name="Powell A.J."/>
            <person name="Barry K."/>
            <person name="Miller A.N."/>
            <person name="Grigoriev I.V."/>
            <person name="Debuchy R."/>
            <person name="Gladieux P."/>
            <person name="Thoren M.H."/>
            <person name="Johannesson H."/>
        </authorList>
    </citation>
    <scope>NUCLEOTIDE SEQUENCE</scope>
    <source>
        <strain evidence="2">SMH4131-1</strain>
    </source>
</reference>
<dbReference type="PANTHER" id="PTHR43019:SF23">
    <property type="entry name" value="PROTEASE DO-LIKE 5, CHLOROPLASTIC"/>
    <property type="match status" value="1"/>
</dbReference>
<dbReference type="EMBL" id="JAUEPO010000004">
    <property type="protein sequence ID" value="KAK3324480.1"/>
    <property type="molecule type" value="Genomic_DNA"/>
</dbReference>
<feature type="compositionally biased region" description="Basic residues" evidence="1">
    <location>
        <begin position="1"/>
        <end position="10"/>
    </location>
</feature>
<reference evidence="2" key="1">
    <citation type="journal article" date="2023" name="Mol. Phylogenet. Evol.">
        <title>Genome-scale phylogeny and comparative genomics of the fungal order Sordariales.</title>
        <authorList>
            <person name="Hensen N."/>
            <person name="Bonometti L."/>
            <person name="Westerberg I."/>
            <person name="Brannstrom I.O."/>
            <person name="Guillou S."/>
            <person name="Cros-Aarteil S."/>
            <person name="Calhoun S."/>
            <person name="Haridas S."/>
            <person name="Kuo A."/>
            <person name="Mondo S."/>
            <person name="Pangilinan J."/>
            <person name="Riley R."/>
            <person name="LaButti K."/>
            <person name="Andreopoulos B."/>
            <person name="Lipzen A."/>
            <person name="Chen C."/>
            <person name="Yan M."/>
            <person name="Daum C."/>
            <person name="Ng V."/>
            <person name="Clum A."/>
            <person name="Steindorff A."/>
            <person name="Ohm R.A."/>
            <person name="Martin F."/>
            <person name="Silar P."/>
            <person name="Natvig D.O."/>
            <person name="Lalanne C."/>
            <person name="Gautier V."/>
            <person name="Ament-Velasquez S.L."/>
            <person name="Kruys A."/>
            <person name="Hutchinson M.I."/>
            <person name="Powell A.J."/>
            <person name="Barry K."/>
            <person name="Miller A.N."/>
            <person name="Grigoriev I.V."/>
            <person name="Debuchy R."/>
            <person name="Gladieux P."/>
            <person name="Hiltunen Thoren M."/>
            <person name="Johannesson H."/>
        </authorList>
    </citation>
    <scope>NUCLEOTIDE SEQUENCE</scope>
    <source>
        <strain evidence="2">SMH4131-1</strain>
    </source>
</reference>
<dbReference type="AlphaFoldDB" id="A0AAE0IGH9"/>
<sequence>MAPSPRRTRQTSKNLISKSDPPSQPEKQVKTEDAASKPVPHPGTIHLLPKRPTSTITKLNKSDHRLLLRKHDLLQQYDIHTPRHFQRHSQAVSATLVFAQEEAGTAVCIRSDGLLLTCSHCIADTSAELDYDKPHWLLFASGRLVAAKCVAWDSHRDLALMKITAAQCISPIPPFNPNMAAKSTSSLTNNPIADKDSSEAFRFPAVSIATDAPPLKAPLVCVGHPGSEDLEASEPGVKTNYDVLHLSEGAYRGIARGQDLQDNSEIGALQHDCWTYWGHSGAPLLDGTSGELVGLHSSWDDETGMRRGVPLEAIQEFLAENAL</sequence>
<name>A0AAE0IGH9_9PEZI</name>
<organism evidence="2 3">
    <name type="scientific">Cercophora scortea</name>
    <dbReference type="NCBI Taxonomy" id="314031"/>
    <lineage>
        <taxon>Eukaryota</taxon>
        <taxon>Fungi</taxon>
        <taxon>Dikarya</taxon>
        <taxon>Ascomycota</taxon>
        <taxon>Pezizomycotina</taxon>
        <taxon>Sordariomycetes</taxon>
        <taxon>Sordariomycetidae</taxon>
        <taxon>Sordariales</taxon>
        <taxon>Lasiosphaeriaceae</taxon>
        <taxon>Cercophora</taxon>
    </lineage>
</organism>
<protein>
    <submittedName>
        <fullName evidence="2">Trypsin-like cysteine/serine peptidase domain-containing protein</fullName>
    </submittedName>
</protein>
<evidence type="ECO:0000313" key="2">
    <source>
        <dbReference type="EMBL" id="KAK3324480.1"/>
    </source>
</evidence>